<sequence>MTLTDCFSKTFSIDNSLKLWLKSQNRQIIIGRKIFLYD</sequence>
<dbReference type="AlphaFoldDB" id="A0A1Z1MKS8"/>
<keyword evidence="1" id="KW-0934">Plastid</keyword>
<gene>
    <name evidence="1" type="primary">orf38</name>
</gene>
<reference evidence="1" key="1">
    <citation type="journal article" date="2017" name="J. Phycol.">
        <title>Analysis of chloroplast genomes and a supermatrix inform reclassification of the Rhodomelaceae (Rhodophyta).</title>
        <authorList>
            <person name="Diaz-Tapia P."/>
            <person name="Maggs C.A."/>
            <person name="West J.A."/>
            <person name="Verbruggen H."/>
        </authorList>
    </citation>
    <scope>NUCLEOTIDE SEQUENCE</scope>
    <source>
        <strain evidence="1">PD1024</strain>
    </source>
</reference>
<accession>A0A1Z1MKS8</accession>
<dbReference type="EMBL" id="MF101442">
    <property type="protein sequence ID" value="ARW66344.1"/>
    <property type="molecule type" value="Genomic_DNA"/>
</dbReference>
<keyword evidence="1" id="KW-0150">Chloroplast</keyword>
<dbReference type="RefSeq" id="YP_009397158.1">
    <property type="nucleotide sequence ID" value="NC_035286.1"/>
</dbReference>
<dbReference type="GeneID" id="33359472"/>
<proteinExistence type="predicted"/>
<evidence type="ECO:0000313" key="1">
    <source>
        <dbReference type="EMBL" id="ARW66344.1"/>
    </source>
</evidence>
<geneLocation type="chloroplast" evidence="1"/>
<name>A0A1Z1MKS8_9FLOR</name>
<protein>
    <submittedName>
        <fullName evidence="1">Uncharacterized protein</fullName>
    </submittedName>
</protein>
<organism evidence="1">
    <name type="scientific">Thuretia quercifolia</name>
    <dbReference type="NCBI Taxonomy" id="189650"/>
    <lineage>
        <taxon>Eukaryota</taxon>
        <taxon>Rhodophyta</taxon>
        <taxon>Florideophyceae</taxon>
        <taxon>Rhodymeniophycidae</taxon>
        <taxon>Ceramiales</taxon>
        <taxon>Dasyaceae</taxon>
        <taxon>Thuretia</taxon>
    </lineage>
</organism>